<evidence type="ECO:0000256" key="3">
    <source>
        <dbReference type="ARBA" id="ARBA00022741"/>
    </source>
</evidence>
<dbReference type="OMA" id="RNDQIFG"/>
<gene>
    <name evidence="7" type="ORF">CHH61_06545</name>
    <name evidence="6" type="ORF">CHH72_07095</name>
</gene>
<keyword evidence="3" id="KW-0547">Nucleotide-binding</keyword>
<dbReference type="GeneID" id="86926935"/>
<dbReference type="EMBL" id="NPCC01000007">
    <property type="protein sequence ID" value="PAE89637.1"/>
    <property type="molecule type" value="Genomic_DNA"/>
</dbReference>
<dbReference type="InterPro" id="IPR003439">
    <property type="entry name" value="ABC_transporter-like_ATP-bd"/>
</dbReference>
<dbReference type="GO" id="GO:0022857">
    <property type="term" value="F:transmembrane transporter activity"/>
    <property type="evidence" value="ECO:0007669"/>
    <property type="project" value="UniProtKB-ARBA"/>
</dbReference>
<reference evidence="8 9" key="1">
    <citation type="submission" date="2017-07" db="EMBL/GenBank/DDBJ databases">
        <title>Isolation and whole genome analysis of endospore-forming bacteria from heroin.</title>
        <authorList>
            <person name="Kalinowski J."/>
            <person name="Ahrens B."/>
            <person name="Al-Dilaimi A."/>
            <person name="Winkler A."/>
            <person name="Wibberg D."/>
            <person name="Schleenbecker U."/>
            <person name="Ruckert C."/>
            <person name="Wolfel R."/>
            <person name="Grass G."/>
        </authorList>
    </citation>
    <scope>NUCLEOTIDE SEQUENCE [LARGE SCALE GENOMIC DNA]</scope>
    <source>
        <strain evidence="7 8">7523-2</strain>
        <strain evidence="6 9">7539</strain>
    </source>
</reference>
<dbReference type="Gene3D" id="3.40.50.300">
    <property type="entry name" value="P-loop containing nucleotide triphosphate hydrolases"/>
    <property type="match status" value="1"/>
</dbReference>
<dbReference type="PANTHER" id="PTHR42798:SF2">
    <property type="entry name" value="ABC TRANSPORTER ATP-BINDING PROTEIN MG467-RELATED"/>
    <property type="match status" value="1"/>
</dbReference>
<dbReference type="InterPro" id="IPR017911">
    <property type="entry name" value="MacB-like_ATP-bd"/>
</dbReference>
<accession>A0A268P1M9</accession>
<dbReference type="PANTHER" id="PTHR42798">
    <property type="entry name" value="LIPOPROTEIN-RELEASING SYSTEM ATP-BINDING PROTEIN LOLD"/>
    <property type="match status" value="1"/>
</dbReference>
<dbReference type="Proteomes" id="UP000216133">
    <property type="component" value="Unassembled WGS sequence"/>
</dbReference>
<feature type="domain" description="ABC transporter" evidence="5">
    <location>
        <begin position="2"/>
        <end position="223"/>
    </location>
</feature>
<evidence type="ECO:0000259" key="5">
    <source>
        <dbReference type="PROSITE" id="PS50893"/>
    </source>
</evidence>
<dbReference type="AlphaFoldDB" id="A0A268P1M9"/>
<dbReference type="Proteomes" id="UP000216207">
    <property type="component" value="Unassembled WGS sequence"/>
</dbReference>
<name>A0A268P1M9_SHOCL</name>
<protein>
    <submittedName>
        <fullName evidence="6">ABC transporter ATP-binding protein</fullName>
    </submittedName>
</protein>
<dbReference type="GO" id="GO:0005524">
    <property type="term" value="F:ATP binding"/>
    <property type="evidence" value="ECO:0007669"/>
    <property type="project" value="UniProtKB-KW"/>
</dbReference>
<dbReference type="EMBL" id="NPBS01000029">
    <property type="protein sequence ID" value="PAF26761.1"/>
    <property type="molecule type" value="Genomic_DNA"/>
</dbReference>
<keyword evidence="4 6" id="KW-0067">ATP-binding</keyword>
<evidence type="ECO:0000256" key="4">
    <source>
        <dbReference type="ARBA" id="ARBA00022840"/>
    </source>
</evidence>
<dbReference type="FunFam" id="3.40.50.300:FF:000032">
    <property type="entry name" value="Export ABC transporter ATP-binding protein"/>
    <property type="match status" value="1"/>
</dbReference>
<evidence type="ECO:0000313" key="9">
    <source>
        <dbReference type="Proteomes" id="UP000216207"/>
    </source>
</evidence>
<dbReference type="Pfam" id="PF00005">
    <property type="entry name" value="ABC_tran"/>
    <property type="match status" value="1"/>
</dbReference>
<evidence type="ECO:0000256" key="2">
    <source>
        <dbReference type="ARBA" id="ARBA00022448"/>
    </source>
</evidence>
<evidence type="ECO:0000313" key="8">
    <source>
        <dbReference type="Proteomes" id="UP000216133"/>
    </source>
</evidence>
<dbReference type="RefSeq" id="WP_011247534.1">
    <property type="nucleotide sequence ID" value="NZ_BOQQ01000002.1"/>
</dbReference>
<dbReference type="PROSITE" id="PS00211">
    <property type="entry name" value="ABC_TRANSPORTER_1"/>
    <property type="match status" value="1"/>
</dbReference>
<keyword evidence="2" id="KW-0813">Transport</keyword>
<dbReference type="InterPro" id="IPR027417">
    <property type="entry name" value="P-loop_NTPase"/>
</dbReference>
<proteinExistence type="inferred from homology"/>
<dbReference type="CDD" id="cd03255">
    <property type="entry name" value="ABC_MJ0796_LolCDE_FtsE"/>
    <property type="match status" value="1"/>
</dbReference>
<dbReference type="InterPro" id="IPR017871">
    <property type="entry name" value="ABC_transporter-like_CS"/>
</dbReference>
<comment type="caution">
    <text evidence="6">The sequence shown here is derived from an EMBL/GenBank/DDBJ whole genome shotgun (WGS) entry which is preliminary data.</text>
</comment>
<organism evidence="6 9">
    <name type="scientific">Shouchella clausii</name>
    <name type="common">Alkalihalobacillus clausii</name>
    <dbReference type="NCBI Taxonomy" id="79880"/>
    <lineage>
        <taxon>Bacteria</taxon>
        <taxon>Bacillati</taxon>
        <taxon>Bacillota</taxon>
        <taxon>Bacilli</taxon>
        <taxon>Bacillales</taxon>
        <taxon>Bacillaceae</taxon>
        <taxon>Shouchella</taxon>
    </lineage>
</organism>
<dbReference type="PROSITE" id="PS50893">
    <property type="entry name" value="ABC_TRANSPORTER_2"/>
    <property type="match status" value="1"/>
</dbReference>
<dbReference type="SMART" id="SM00382">
    <property type="entry name" value="AAA"/>
    <property type="match status" value="1"/>
</dbReference>
<dbReference type="InterPro" id="IPR003593">
    <property type="entry name" value="AAA+_ATPase"/>
</dbReference>
<dbReference type="SUPFAM" id="SSF52540">
    <property type="entry name" value="P-loop containing nucleoside triphosphate hydrolases"/>
    <property type="match status" value="1"/>
</dbReference>
<sequence>MIVLKQVTKSFRVGQAWSQVLAPIDLTIEQESFMSIMGPSGSGKSTLMNIIGCLDKPTTGEYLLDGQMIGTLSEKELAKIRNEKIGFVFQQFHLLPRLSAWKNVELPMVYAGIKKSERKERAYEALKKVGLGDRATYKPASLSGGQKQRVAIARALVNNPSIILADEPTGALDSKTSESIMELLRGLNEEGVTISIITHETEIAEKTDRTVFVKDGKIQEATAS</sequence>
<dbReference type="GO" id="GO:0098796">
    <property type="term" value="C:membrane protein complex"/>
    <property type="evidence" value="ECO:0007669"/>
    <property type="project" value="UniProtKB-ARBA"/>
</dbReference>
<comment type="similarity">
    <text evidence="1">Belongs to the ABC transporter superfamily.</text>
</comment>
<evidence type="ECO:0000313" key="6">
    <source>
        <dbReference type="EMBL" id="PAE89637.1"/>
    </source>
</evidence>
<evidence type="ECO:0000313" key="7">
    <source>
        <dbReference type="EMBL" id="PAF26761.1"/>
    </source>
</evidence>
<dbReference type="GO" id="GO:0016887">
    <property type="term" value="F:ATP hydrolysis activity"/>
    <property type="evidence" value="ECO:0007669"/>
    <property type="project" value="InterPro"/>
</dbReference>
<evidence type="ECO:0000256" key="1">
    <source>
        <dbReference type="ARBA" id="ARBA00005417"/>
    </source>
</evidence>